<dbReference type="STRING" id="494016.SAMN04487965_0185"/>
<dbReference type="InterPro" id="IPR050367">
    <property type="entry name" value="APC_superfamily"/>
</dbReference>
<dbReference type="PANTHER" id="PTHR42770">
    <property type="entry name" value="AMINO ACID TRANSPORTER-RELATED"/>
    <property type="match status" value="1"/>
</dbReference>
<accession>A0A1M4UKD7</accession>
<name>A0A1M4UKD7_9GAMM</name>
<evidence type="ECO:0000256" key="2">
    <source>
        <dbReference type="ARBA" id="ARBA00022448"/>
    </source>
</evidence>
<organism evidence="8 9">
    <name type="scientific">Microbulbifer donghaiensis</name>
    <dbReference type="NCBI Taxonomy" id="494016"/>
    <lineage>
        <taxon>Bacteria</taxon>
        <taxon>Pseudomonadati</taxon>
        <taxon>Pseudomonadota</taxon>
        <taxon>Gammaproteobacteria</taxon>
        <taxon>Cellvibrionales</taxon>
        <taxon>Microbulbiferaceae</taxon>
        <taxon>Microbulbifer</taxon>
    </lineage>
</organism>
<dbReference type="AlphaFoldDB" id="A0A1M4UKD7"/>
<evidence type="ECO:0000256" key="3">
    <source>
        <dbReference type="ARBA" id="ARBA00022475"/>
    </source>
</evidence>
<dbReference type="EMBL" id="FQVA01000001">
    <property type="protein sequence ID" value="SHE57023.1"/>
    <property type="molecule type" value="Genomic_DNA"/>
</dbReference>
<feature type="transmembrane region" description="Helical" evidence="7">
    <location>
        <begin position="358"/>
        <end position="382"/>
    </location>
</feature>
<evidence type="ECO:0000256" key="7">
    <source>
        <dbReference type="SAM" id="Phobius"/>
    </source>
</evidence>
<comment type="subcellular location">
    <subcellularLocation>
        <location evidence="1">Cell membrane</location>
        <topology evidence="1">Multi-pass membrane protein</topology>
    </subcellularLocation>
</comment>
<dbReference type="InterPro" id="IPR002293">
    <property type="entry name" value="AA/rel_permease1"/>
</dbReference>
<feature type="transmembrane region" description="Helical" evidence="7">
    <location>
        <begin position="331"/>
        <end position="352"/>
    </location>
</feature>
<keyword evidence="2" id="KW-0813">Transport</keyword>
<proteinExistence type="predicted"/>
<dbReference type="Pfam" id="PF13520">
    <property type="entry name" value="AA_permease_2"/>
    <property type="match status" value="1"/>
</dbReference>
<evidence type="ECO:0000256" key="4">
    <source>
        <dbReference type="ARBA" id="ARBA00022692"/>
    </source>
</evidence>
<evidence type="ECO:0000313" key="8">
    <source>
        <dbReference type="EMBL" id="SHE57023.1"/>
    </source>
</evidence>
<keyword evidence="4 7" id="KW-0812">Transmembrane</keyword>
<feature type="transmembrane region" description="Helical" evidence="7">
    <location>
        <begin position="403"/>
        <end position="425"/>
    </location>
</feature>
<dbReference type="PIRSF" id="PIRSF006060">
    <property type="entry name" value="AA_transporter"/>
    <property type="match status" value="1"/>
</dbReference>
<feature type="transmembrane region" description="Helical" evidence="7">
    <location>
        <begin position="195"/>
        <end position="217"/>
    </location>
</feature>
<dbReference type="GO" id="GO:0022857">
    <property type="term" value="F:transmembrane transporter activity"/>
    <property type="evidence" value="ECO:0007669"/>
    <property type="project" value="InterPro"/>
</dbReference>
<feature type="transmembrane region" description="Helical" evidence="7">
    <location>
        <begin position="86"/>
        <end position="107"/>
    </location>
</feature>
<dbReference type="OrthoDB" id="3185104at2"/>
<keyword evidence="9" id="KW-1185">Reference proteome</keyword>
<evidence type="ECO:0000256" key="1">
    <source>
        <dbReference type="ARBA" id="ARBA00004651"/>
    </source>
</evidence>
<keyword evidence="6 7" id="KW-0472">Membrane</keyword>
<feature type="transmembrane region" description="Helical" evidence="7">
    <location>
        <begin position="229"/>
        <end position="254"/>
    </location>
</feature>
<sequence length="473" mass="51407">MTHNKKDSLPKTLGMRDLVLFTVSAIVLLETLGSAASMGPSAIFFWVFFGITFLIPIALITAEVGTALPEEGGIYVWIRRVFGNRWAARAVWAYWVNTAIWLPSLYVMLNGFVARLFNIELSIGQQITIGLTLCWLTVLLDVIGLKIGKWVPNVGAILKMVLFTILIFGGLQYGMNHELANEFTLEQMTPSWDEGLKYLPVVMYGMLGFELVSGAGGEIRNPQRNIPRAVFLSAFCVLLMYILATAGILVVIPAGEVDIVEGLIDTLTLFLADIPGGETIVMALGLAAIFTFFSNGATWTMGCNRTAGQAGKEGELPSLFGWTHPKHGGPVGAAVAMGIVCSTALLLYGQVAQSSADLFWSLMSFSAVIFMLPYIGLALAFLKMRRVEKHLKRPFKIPGGQPVAYVLTVITIAILSLTAFLFSYVPGEGPQWSVIIGVVVALAIGEVVILISEAEKRIKRARSHQKMAVATEK</sequence>
<dbReference type="PANTHER" id="PTHR42770:SF15">
    <property type="entry name" value="GLUTAMATE_GAMMA-AMINOBUTYRATE ANTIPORTER-RELATED"/>
    <property type="match status" value="1"/>
</dbReference>
<reference evidence="9" key="1">
    <citation type="submission" date="2016-11" db="EMBL/GenBank/DDBJ databases">
        <authorList>
            <person name="Varghese N."/>
            <person name="Submissions S."/>
        </authorList>
    </citation>
    <scope>NUCLEOTIDE SEQUENCE [LARGE SCALE GENOMIC DNA]</scope>
    <source>
        <strain evidence="9">CGMCC 1.7063</strain>
    </source>
</reference>
<evidence type="ECO:0000256" key="6">
    <source>
        <dbReference type="ARBA" id="ARBA00023136"/>
    </source>
</evidence>
<feature type="transmembrane region" description="Helical" evidence="7">
    <location>
        <begin position="157"/>
        <end position="175"/>
    </location>
</feature>
<evidence type="ECO:0000256" key="5">
    <source>
        <dbReference type="ARBA" id="ARBA00022989"/>
    </source>
</evidence>
<evidence type="ECO:0000313" key="9">
    <source>
        <dbReference type="Proteomes" id="UP000184170"/>
    </source>
</evidence>
<dbReference type="Gene3D" id="1.20.1740.10">
    <property type="entry name" value="Amino acid/polyamine transporter I"/>
    <property type="match status" value="1"/>
</dbReference>
<dbReference type="RefSeq" id="WP_073270547.1">
    <property type="nucleotide sequence ID" value="NZ_FQVA01000001.1"/>
</dbReference>
<protein>
    <submittedName>
        <fullName evidence="8">Amino acid transporter</fullName>
    </submittedName>
</protein>
<feature type="transmembrane region" description="Helical" evidence="7">
    <location>
        <begin position="127"/>
        <end position="145"/>
    </location>
</feature>
<feature type="transmembrane region" description="Helical" evidence="7">
    <location>
        <begin position="431"/>
        <end position="452"/>
    </location>
</feature>
<dbReference type="Proteomes" id="UP000184170">
    <property type="component" value="Unassembled WGS sequence"/>
</dbReference>
<gene>
    <name evidence="8" type="ORF">SAMN04487965_0185</name>
</gene>
<feature type="transmembrane region" description="Helical" evidence="7">
    <location>
        <begin position="43"/>
        <end position="65"/>
    </location>
</feature>
<keyword evidence="5 7" id="KW-1133">Transmembrane helix</keyword>
<keyword evidence="3" id="KW-1003">Cell membrane</keyword>
<dbReference type="GO" id="GO:0005886">
    <property type="term" value="C:plasma membrane"/>
    <property type="evidence" value="ECO:0007669"/>
    <property type="project" value="UniProtKB-SubCell"/>
</dbReference>
<feature type="transmembrane region" description="Helical" evidence="7">
    <location>
        <begin position="274"/>
        <end position="293"/>
    </location>
</feature>